<dbReference type="EMBL" id="RXOC01000006">
    <property type="protein sequence ID" value="RXF69657.1"/>
    <property type="molecule type" value="Genomic_DNA"/>
</dbReference>
<sequence length="70" mass="8076">MEATQHLRNLGDEVIRVESLYLSLKIGKALAGERFLKEKELSEAEELWKDINKEYYSFLAFLQSRDGIAA</sequence>
<evidence type="ECO:0000313" key="3">
    <source>
        <dbReference type="Proteomes" id="UP000290848"/>
    </source>
</evidence>
<name>A0A4Q0M919_9SPHI</name>
<protein>
    <submittedName>
        <fullName evidence="2">Uncharacterized protein</fullName>
    </submittedName>
</protein>
<dbReference type="AlphaFoldDB" id="A0A4Q0M919"/>
<dbReference type="Proteomes" id="UP000290848">
    <property type="component" value="Unassembled WGS sequence"/>
</dbReference>
<gene>
    <name evidence="2" type="ORF">EKH83_10370</name>
    <name evidence="1" type="ORF">F1649_07925</name>
</gene>
<dbReference type="OrthoDB" id="9950797at2"/>
<dbReference type="Proteomes" id="UP000322918">
    <property type="component" value="Unassembled WGS sequence"/>
</dbReference>
<dbReference type="EMBL" id="VWNE01000010">
    <property type="protein sequence ID" value="KAA8483804.1"/>
    <property type="molecule type" value="Genomic_DNA"/>
</dbReference>
<reference evidence="1 4" key="2">
    <citation type="submission" date="2019-09" db="EMBL/GenBank/DDBJ databases">
        <title>Pararcticibacter amylolyticus gen. nov., sp. nov., isolated from a rottenly hemp rope, and reclassification of Pedobacter tournemirensis as Pararcticibacter tournemirensis comb. nov.</title>
        <authorList>
            <person name="Cai Y."/>
        </authorList>
    </citation>
    <scope>NUCLEOTIDE SEQUENCE [LARGE SCALE GENOMIC DNA]</scope>
    <source>
        <strain evidence="1 4">TF5-37.2-LB10</strain>
    </source>
</reference>
<keyword evidence="4" id="KW-1185">Reference proteome</keyword>
<evidence type="ECO:0000313" key="2">
    <source>
        <dbReference type="EMBL" id="RXF69657.1"/>
    </source>
</evidence>
<dbReference type="RefSeq" id="WP_128769358.1">
    <property type="nucleotide sequence ID" value="NZ_RXOC01000006.1"/>
</dbReference>
<proteinExistence type="predicted"/>
<evidence type="ECO:0000313" key="1">
    <source>
        <dbReference type="EMBL" id="KAA8483804.1"/>
    </source>
</evidence>
<organism evidence="2 3">
    <name type="scientific">Arcticibacter tournemirensis</name>
    <dbReference type="NCBI Taxonomy" id="699437"/>
    <lineage>
        <taxon>Bacteria</taxon>
        <taxon>Pseudomonadati</taxon>
        <taxon>Bacteroidota</taxon>
        <taxon>Sphingobacteriia</taxon>
        <taxon>Sphingobacteriales</taxon>
        <taxon>Sphingobacteriaceae</taxon>
        <taxon>Arcticibacter</taxon>
    </lineage>
</organism>
<evidence type="ECO:0000313" key="4">
    <source>
        <dbReference type="Proteomes" id="UP000322918"/>
    </source>
</evidence>
<accession>A0A4Q0M919</accession>
<reference evidence="2 3" key="1">
    <citation type="submission" date="2018-12" db="EMBL/GenBank/DDBJ databases">
        <title>The Draft Genome Sequence of the Soil Bacterium Pedobacter tournemirensis R1.</title>
        <authorList>
            <person name="He J."/>
        </authorList>
    </citation>
    <scope>NUCLEOTIDE SEQUENCE [LARGE SCALE GENOMIC DNA]</scope>
    <source>
        <strain evidence="2 3">R1</strain>
    </source>
</reference>
<comment type="caution">
    <text evidence="2">The sequence shown here is derived from an EMBL/GenBank/DDBJ whole genome shotgun (WGS) entry which is preliminary data.</text>
</comment>